<dbReference type="Gene3D" id="3.40.50.12780">
    <property type="entry name" value="N-terminal domain of ligase-like"/>
    <property type="match status" value="1"/>
</dbReference>
<dbReference type="EnsemblMetazoa" id="BGLB024441-RA">
    <property type="protein sequence ID" value="BGLB024441-PA"/>
    <property type="gene ID" value="BGLB024441"/>
</dbReference>
<dbReference type="VEuPathDB" id="VectorBase:BGLB024441"/>
<evidence type="ECO:0000313" key="5">
    <source>
        <dbReference type="Proteomes" id="UP000076420"/>
    </source>
</evidence>
<organism evidence="4 5">
    <name type="scientific">Biomphalaria glabrata</name>
    <name type="common">Bloodfluke planorb</name>
    <name type="synonym">Freshwater snail</name>
    <dbReference type="NCBI Taxonomy" id="6526"/>
    <lineage>
        <taxon>Eukaryota</taxon>
        <taxon>Metazoa</taxon>
        <taxon>Spiralia</taxon>
        <taxon>Lophotrochozoa</taxon>
        <taxon>Mollusca</taxon>
        <taxon>Gastropoda</taxon>
        <taxon>Heterobranchia</taxon>
        <taxon>Euthyneura</taxon>
        <taxon>Panpulmonata</taxon>
        <taxon>Hygrophila</taxon>
        <taxon>Lymnaeoidea</taxon>
        <taxon>Planorbidae</taxon>
        <taxon>Biomphalaria</taxon>
    </lineage>
</organism>
<dbReference type="Pfam" id="PF00501">
    <property type="entry name" value="AMP-binding"/>
    <property type="match status" value="1"/>
</dbReference>
<dbReference type="InterPro" id="IPR020845">
    <property type="entry name" value="AMP-binding_CS"/>
</dbReference>
<dbReference type="PROSITE" id="PS00455">
    <property type="entry name" value="AMP_BINDING"/>
    <property type="match status" value="1"/>
</dbReference>
<feature type="domain" description="AMP-dependent synthetase/ligase" evidence="2">
    <location>
        <begin position="74"/>
        <end position="436"/>
    </location>
</feature>
<name>A0A2C9KWP5_BIOGL</name>
<dbReference type="InterPro" id="IPR025110">
    <property type="entry name" value="AMP-bd_C"/>
</dbReference>
<dbReference type="SUPFAM" id="SSF56801">
    <property type="entry name" value="Acetyl-CoA synthetase-like"/>
    <property type="match status" value="1"/>
</dbReference>
<dbReference type="Gene3D" id="3.30.300.30">
    <property type="match status" value="1"/>
</dbReference>
<protein>
    <submittedName>
        <fullName evidence="4">Uncharacterized protein</fullName>
    </submittedName>
</protein>
<dbReference type="STRING" id="6526.A0A2C9KWP5"/>
<accession>A0A2C9KWP5</accession>
<evidence type="ECO:0000256" key="1">
    <source>
        <dbReference type="ARBA" id="ARBA00006432"/>
    </source>
</evidence>
<dbReference type="Proteomes" id="UP000076420">
    <property type="component" value="Unassembled WGS sequence"/>
</dbReference>
<dbReference type="AlphaFoldDB" id="A0A2C9KWP5"/>
<dbReference type="PANTHER" id="PTHR24096:SF422">
    <property type="entry name" value="BCDNA.GH02901"/>
    <property type="match status" value="1"/>
</dbReference>
<evidence type="ECO:0000259" key="2">
    <source>
        <dbReference type="Pfam" id="PF00501"/>
    </source>
</evidence>
<dbReference type="PANTHER" id="PTHR24096">
    <property type="entry name" value="LONG-CHAIN-FATTY-ACID--COA LIGASE"/>
    <property type="match status" value="1"/>
</dbReference>
<proteinExistence type="inferred from homology"/>
<dbReference type="GO" id="GO:0016405">
    <property type="term" value="F:CoA-ligase activity"/>
    <property type="evidence" value="ECO:0007669"/>
    <property type="project" value="TreeGrafter"/>
</dbReference>
<evidence type="ECO:0000259" key="3">
    <source>
        <dbReference type="Pfam" id="PF13193"/>
    </source>
</evidence>
<sequence>MAMNKPFRLVVIKLFLQKELPVTRKLRSPSTSPSCWVCSKWMSTSSLIGPDNIVRSHLPDINLPTNVPFHQFLFEKCDQYKTLVAVEDFFTGQTYTFGQLKEKAIKVASGLHRFGYRKGDVISVYSPNHVHYPVLMLACAATGVWFSSVNPSSKEDELHRQLLHSGSKAVFTAASSVPQVSNVVKSRDSQVKDLFVFGSAEGFQGFRPFQTLLDDDGQMFPDVDINPVEDVFILPYSSGTTGLPKGVMLTHYNFMANCLQIAASLPTSPDDRVIGLLPLFHIFGMIAVQFSVFLGGSSVVYLPKFEPETFLKCLQDKQITLAHLVPPLVVFLAKHPLVSQYNLRSVQRIVCGAAPLGPQLTLEVLQRLDHGVTINQIFGLTETICPALDVTSTPGSVGYMVVNTLGKFVNTENKTLPPGEVGEFCVKGPQVMKGYYKNKQATDEMIEPNGWIHTGDVGYVSESGLIYIQDRIKEIIKYKGFQVPPAELEALLLGHPDVQDVAVLGVPDLECGELPKAFVVKKPGSKVNEQELLRYVEDRVSPVKRLRGGVLFIDDIPRNPSGKILRNIIGNKYL</sequence>
<feature type="domain" description="AMP-binding enzyme C-terminal" evidence="3">
    <location>
        <begin position="487"/>
        <end position="563"/>
    </location>
</feature>
<reference evidence="4" key="1">
    <citation type="submission" date="2020-05" db="UniProtKB">
        <authorList>
            <consortium name="EnsemblMetazoa"/>
        </authorList>
    </citation>
    <scope>IDENTIFICATION</scope>
    <source>
        <strain evidence="4">BB02</strain>
    </source>
</reference>
<dbReference type="OrthoDB" id="10253869at2759"/>
<dbReference type="VEuPathDB" id="VectorBase:BGLAX_047480"/>
<dbReference type="InterPro" id="IPR042099">
    <property type="entry name" value="ANL_N_sf"/>
</dbReference>
<dbReference type="InterPro" id="IPR000873">
    <property type="entry name" value="AMP-dep_synth/lig_dom"/>
</dbReference>
<dbReference type="RefSeq" id="XP_013067052.2">
    <property type="nucleotide sequence ID" value="XM_013211598.2"/>
</dbReference>
<dbReference type="InterPro" id="IPR045851">
    <property type="entry name" value="AMP-bd_C_sf"/>
</dbReference>
<dbReference type="FunFam" id="3.30.300.30:FF:000007">
    <property type="entry name" value="4-coumarate--CoA ligase 2"/>
    <property type="match status" value="1"/>
</dbReference>
<gene>
    <name evidence="4" type="primary">106055374</name>
</gene>
<evidence type="ECO:0000313" key="4">
    <source>
        <dbReference type="EnsemblMetazoa" id="BGLB024441-PA"/>
    </source>
</evidence>
<dbReference type="Pfam" id="PF13193">
    <property type="entry name" value="AMP-binding_C"/>
    <property type="match status" value="1"/>
</dbReference>
<dbReference type="CDD" id="cd05911">
    <property type="entry name" value="Firefly_Luc_like"/>
    <property type="match status" value="1"/>
</dbReference>
<dbReference type="KEGG" id="bgt:106055374"/>
<comment type="similarity">
    <text evidence="1">Belongs to the ATP-dependent AMP-binding enzyme family.</text>
</comment>